<reference evidence="2 3" key="1">
    <citation type="submission" date="2019-02" db="EMBL/GenBank/DDBJ databases">
        <title>Deep-cultivation of Planctomycetes and their phenomic and genomic characterization uncovers novel biology.</title>
        <authorList>
            <person name="Wiegand S."/>
            <person name="Jogler M."/>
            <person name="Boedeker C."/>
            <person name="Pinto D."/>
            <person name="Vollmers J."/>
            <person name="Rivas-Marin E."/>
            <person name="Kohn T."/>
            <person name="Peeters S.H."/>
            <person name="Heuer A."/>
            <person name="Rast P."/>
            <person name="Oberbeckmann S."/>
            <person name="Bunk B."/>
            <person name="Jeske O."/>
            <person name="Meyerdierks A."/>
            <person name="Storesund J.E."/>
            <person name="Kallscheuer N."/>
            <person name="Luecker S."/>
            <person name="Lage O.M."/>
            <person name="Pohl T."/>
            <person name="Merkel B.J."/>
            <person name="Hornburger P."/>
            <person name="Mueller R.-W."/>
            <person name="Bruemmer F."/>
            <person name="Labrenz M."/>
            <person name="Spormann A.M."/>
            <person name="Op den Camp H."/>
            <person name="Overmann J."/>
            <person name="Amann R."/>
            <person name="Jetten M.S.M."/>
            <person name="Mascher T."/>
            <person name="Medema M.H."/>
            <person name="Devos D.P."/>
            <person name="Kaster A.-K."/>
            <person name="Ovreas L."/>
            <person name="Rohde M."/>
            <person name="Galperin M.Y."/>
            <person name="Jogler C."/>
        </authorList>
    </citation>
    <scope>NUCLEOTIDE SEQUENCE [LARGE SCALE GENOMIC DNA]</scope>
    <source>
        <strain evidence="2 3">SV_7m_r</strain>
    </source>
</reference>
<dbReference type="EMBL" id="CP036272">
    <property type="protein sequence ID" value="QDT59260.1"/>
    <property type="molecule type" value="Genomic_DNA"/>
</dbReference>
<proteinExistence type="predicted"/>
<dbReference type="InterPro" id="IPR014457">
    <property type="entry name" value="UCP010260"/>
</dbReference>
<sequence>MQSLSFLKPNHKSLSNVISRQKGVQFSYPEIGATATQPPDGYVVDHTRVSLGHGKPVFQSAKQALKRWQHMRLGWVDVWSPDNELHVGQDVAIMGWAMGAWWTNVCRIVYTVDEVGDVVQFGFANGTLPGHIAKGEERFLLQWDQATDEVHYDILAFSKPNRLFIKLVYPIVRSHQKRFGQQSAAAMIKAAAEGACHETNASVCM</sequence>
<dbReference type="PANTHER" id="PTHR34202:SF1">
    <property type="entry name" value="UPF0548 PROTEIN"/>
    <property type="match status" value="1"/>
</dbReference>
<evidence type="ECO:0000259" key="1">
    <source>
        <dbReference type="Pfam" id="PF09348"/>
    </source>
</evidence>
<evidence type="ECO:0000313" key="2">
    <source>
        <dbReference type="EMBL" id="QDT59260.1"/>
    </source>
</evidence>
<name>A0A517ST16_9BACT</name>
<evidence type="ECO:0000313" key="3">
    <source>
        <dbReference type="Proteomes" id="UP000315003"/>
    </source>
</evidence>
<dbReference type="AlphaFoldDB" id="A0A517ST16"/>
<dbReference type="PIRSF" id="PIRSF010260">
    <property type="entry name" value="UCP010260"/>
    <property type="match status" value="1"/>
</dbReference>
<feature type="domain" description="DUF1990" evidence="1">
    <location>
        <begin position="27"/>
        <end position="185"/>
    </location>
</feature>
<gene>
    <name evidence="2" type="ORF">SV7mr_17670</name>
</gene>
<organism evidence="2 3">
    <name type="scientific">Stieleria bergensis</name>
    <dbReference type="NCBI Taxonomy" id="2528025"/>
    <lineage>
        <taxon>Bacteria</taxon>
        <taxon>Pseudomonadati</taxon>
        <taxon>Planctomycetota</taxon>
        <taxon>Planctomycetia</taxon>
        <taxon>Pirellulales</taxon>
        <taxon>Pirellulaceae</taxon>
        <taxon>Stieleria</taxon>
    </lineage>
</organism>
<dbReference type="PANTHER" id="PTHR34202">
    <property type="entry name" value="UPF0548 PROTEIN"/>
    <property type="match status" value="1"/>
</dbReference>
<dbReference type="RefSeq" id="WP_145271016.1">
    <property type="nucleotide sequence ID" value="NZ_CP036272.1"/>
</dbReference>
<keyword evidence="3" id="KW-1185">Reference proteome</keyword>
<dbReference type="Proteomes" id="UP000315003">
    <property type="component" value="Chromosome"/>
</dbReference>
<protein>
    <recommendedName>
        <fullName evidence="1">DUF1990 domain-containing protein</fullName>
    </recommendedName>
</protein>
<accession>A0A517ST16</accession>
<dbReference type="OrthoDB" id="120660at2"/>
<dbReference type="InterPro" id="IPR018960">
    <property type="entry name" value="DUF1990"/>
</dbReference>
<dbReference type="Pfam" id="PF09348">
    <property type="entry name" value="DUF1990"/>
    <property type="match status" value="1"/>
</dbReference>